<keyword evidence="3" id="KW-1185">Reference proteome</keyword>
<feature type="transmembrane region" description="Helical" evidence="1">
    <location>
        <begin position="6"/>
        <end position="23"/>
    </location>
</feature>
<proteinExistence type="predicted"/>
<accession>A0ABP8KED3</accession>
<dbReference type="Proteomes" id="UP001500936">
    <property type="component" value="Unassembled WGS sequence"/>
</dbReference>
<sequence>MQPITIFLVTSSTPCFFAIFGIYSLHMRKYRIALVLLLISELIFYFSCQPADPPVRDAGFSFFPLESGHYIIYSVTDSLYALPASKTGRSYQIKEVVGEAYTDITGQTAYRLNRYRRVSSQQPWQPDSIWTARIVNHEAIRSENGRDYVKLVFPIGNRVRWNGNKWNALDEETYEMRNTRRPFIVLDRQFDETVTVVQQNDSTLVSQNKRIEVYARQTGLIYREKTILQFCSSTPACIGKNQIDYGIRQTYRILTYGKE</sequence>
<dbReference type="EMBL" id="BAABHB010000003">
    <property type="protein sequence ID" value="GAA4404519.1"/>
    <property type="molecule type" value="Genomic_DNA"/>
</dbReference>
<reference evidence="3" key="1">
    <citation type="journal article" date="2019" name="Int. J. Syst. Evol. Microbiol.">
        <title>The Global Catalogue of Microorganisms (GCM) 10K type strain sequencing project: providing services to taxonomists for standard genome sequencing and annotation.</title>
        <authorList>
            <consortium name="The Broad Institute Genomics Platform"/>
            <consortium name="The Broad Institute Genome Sequencing Center for Infectious Disease"/>
            <person name="Wu L."/>
            <person name="Ma J."/>
        </authorList>
    </citation>
    <scope>NUCLEOTIDE SEQUENCE [LARGE SCALE GENOMIC DNA]</scope>
    <source>
        <strain evidence="3">JCM 17925</strain>
    </source>
</reference>
<gene>
    <name evidence="2" type="ORF">GCM10023187_21970</name>
</gene>
<comment type="caution">
    <text evidence="2">The sequence shown here is derived from an EMBL/GenBank/DDBJ whole genome shotgun (WGS) entry which is preliminary data.</text>
</comment>
<evidence type="ECO:0000313" key="2">
    <source>
        <dbReference type="EMBL" id="GAA4404519.1"/>
    </source>
</evidence>
<keyword evidence="1" id="KW-0812">Transmembrane</keyword>
<organism evidence="2 3">
    <name type="scientific">Nibrella viscosa</name>
    <dbReference type="NCBI Taxonomy" id="1084524"/>
    <lineage>
        <taxon>Bacteria</taxon>
        <taxon>Pseudomonadati</taxon>
        <taxon>Bacteroidota</taxon>
        <taxon>Cytophagia</taxon>
        <taxon>Cytophagales</taxon>
        <taxon>Spirosomataceae</taxon>
        <taxon>Nibrella</taxon>
    </lineage>
</organism>
<feature type="transmembrane region" description="Helical" evidence="1">
    <location>
        <begin position="30"/>
        <end position="47"/>
    </location>
</feature>
<evidence type="ECO:0000313" key="3">
    <source>
        <dbReference type="Proteomes" id="UP001500936"/>
    </source>
</evidence>
<evidence type="ECO:0000256" key="1">
    <source>
        <dbReference type="SAM" id="Phobius"/>
    </source>
</evidence>
<keyword evidence="1" id="KW-0472">Membrane</keyword>
<name>A0ABP8KED3_9BACT</name>
<keyword evidence="1" id="KW-1133">Transmembrane helix</keyword>
<evidence type="ECO:0008006" key="4">
    <source>
        <dbReference type="Google" id="ProtNLM"/>
    </source>
</evidence>
<protein>
    <recommendedName>
        <fullName evidence="4">Lipoprotein</fullName>
    </recommendedName>
</protein>